<evidence type="ECO:0000256" key="6">
    <source>
        <dbReference type="RuleBase" id="RU362125"/>
    </source>
</evidence>
<evidence type="ECO:0000259" key="8">
    <source>
        <dbReference type="Pfam" id="PF02770"/>
    </source>
</evidence>
<dbReference type="EMBL" id="JOTN01000005">
    <property type="protein sequence ID" value="KEK19895.1"/>
    <property type="molecule type" value="Genomic_DNA"/>
</dbReference>
<dbReference type="GO" id="GO:0003995">
    <property type="term" value="F:acyl-CoA dehydrogenase activity"/>
    <property type="evidence" value="ECO:0007669"/>
    <property type="project" value="InterPro"/>
</dbReference>
<keyword evidence="11" id="KW-1185">Reference proteome</keyword>
<proteinExistence type="inferred from homology"/>
<dbReference type="InterPro" id="IPR037069">
    <property type="entry name" value="AcylCoA_DH/ox_N_sf"/>
</dbReference>
<evidence type="ECO:0000256" key="3">
    <source>
        <dbReference type="ARBA" id="ARBA00022630"/>
    </source>
</evidence>
<dbReference type="InterPro" id="IPR009100">
    <property type="entry name" value="AcylCoA_DH/oxidase_NM_dom_sf"/>
</dbReference>
<evidence type="ECO:0000256" key="4">
    <source>
        <dbReference type="ARBA" id="ARBA00022827"/>
    </source>
</evidence>
<keyword evidence="4 6" id="KW-0274">FAD</keyword>
<dbReference type="PANTHER" id="PTHR43884:SF12">
    <property type="entry name" value="ISOVALERYL-COA DEHYDROGENASE, MITOCHONDRIAL-RELATED"/>
    <property type="match status" value="1"/>
</dbReference>
<dbReference type="SUPFAM" id="SSF47203">
    <property type="entry name" value="Acyl-CoA dehydrogenase C-terminal domain-like"/>
    <property type="match status" value="1"/>
</dbReference>
<accession>A0A073K077</accession>
<name>A0A073K077_9BACI</name>
<dbReference type="PROSITE" id="PS00072">
    <property type="entry name" value="ACYL_COA_DH_1"/>
    <property type="match status" value="1"/>
</dbReference>
<evidence type="ECO:0000259" key="7">
    <source>
        <dbReference type="Pfam" id="PF00441"/>
    </source>
</evidence>
<dbReference type="Gene3D" id="1.20.140.10">
    <property type="entry name" value="Butyryl-CoA Dehydrogenase, subunit A, domain 3"/>
    <property type="match status" value="1"/>
</dbReference>
<sequence>MYYSVAIEEEMTLLRKSIDAFAKKEIEDYYMKWEEDGLFPRELWNKLGHAGFLCVDIPEKYGGMGAPLHFAATVVDEFSRLGYNAISSSIAVHSNIVAHYILNVGTEEQKQQYLPKMATGEYVGAIAMTEPNAGSDLQGIKTTAVENEMAGNYVINGSKTFITNGQHFDFVVVVAKTNPSLPASKGTTLFIVDEHCSGVVKGKKLKKIGLHSADTSEVFFEDVSVEKSQMLGTYNQGFVTLMEELPRERTILAVGACGAMEGALEITLQYLQERTAFGKPLSKLQVIRHKMAEMKAEAKVNRAYVNQCLALLEEKKLSTADASIAKLSATEAQGRVADGCLQLFGGYGYMEEYPISRAYTDARVQRIYGGTSEIMKEIISKDLFGK</sequence>
<dbReference type="PANTHER" id="PTHR43884">
    <property type="entry name" value="ACYL-COA DEHYDROGENASE"/>
    <property type="match status" value="1"/>
</dbReference>
<feature type="domain" description="Acyl-CoA dehydrogenase/oxidase N-terminal" evidence="9">
    <location>
        <begin position="9"/>
        <end position="121"/>
    </location>
</feature>
<comment type="cofactor">
    <cofactor evidence="1 6">
        <name>FAD</name>
        <dbReference type="ChEBI" id="CHEBI:57692"/>
    </cofactor>
</comment>
<dbReference type="eggNOG" id="COG1960">
    <property type="taxonomic scope" value="Bacteria"/>
</dbReference>
<dbReference type="FunFam" id="1.10.540.10:FF:000026">
    <property type="entry name" value="Acyl-CoA dehydrogenase medium chain"/>
    <property type="match status" value="1"/>
</dbReference>
<reference evidence="10 11" key="1">
    <citation type="submission" date="2014-06" db="EMBL/GenBank/DDBJ databases">
        <title>Draft genome sequence of Bacillus manliponensis JCM 15802 (MCCC 1A00708).</title>
        <authorList>
            <person name="Lai Q."/>
            <person name="Liu Y."/>
            <person name="Shao Z."/>
        </authorList>
    </citation>
    <scope>NUCLEOTIDE SEQUENCE [LARGE SCALE GENOMIC DNA]</scope>
    <source>
        <strain evidence="10 11">JCM 15802</strain>
    </source>
</reference>
<dbReference type="InterPro" id="IPR036250">
    <property type="entry name" value="AcylCo_DH-like_C"/>
</dbReference>
<evidence type="ECO:0000256" key="2">
    <source>
        <dbReference type="ARBA" id="ARBA00009347"/>
    </source>
</evidence>
<protein>
    <submittedName>
        <fullName evidence="10">Acyl-CoA dehydrogenase</fullName>
    </submittedName>
</protein>
<dbReference type="RefSeq" id="WP_034638066.1">
    <property type="nucleotide sequence ID" value="NZ_CBCSJC010000010.1"/>
</dbReference>
<dbReference type="InterPro" id="IPR006089">
    <property type="entry name" value="Acyl-CoA_DH_CS"/>
</dbReference>
<keyword evidence="5 6" id="KW-0560">Oxidoreductase</keyword>
<dbReference type="Pfam" id="PF02770">
    <property type="entry name" value="Acyl-CoA_dh_M"/>
    <property type="match status" value="1"/>
</dbReference>
<evidence type="ECO:0000256" key="5">
    <source>
        <dbReference type="ARBA" id="ARBA00023002"/>
    </source>
</evidence>
<dbReference type="Pfam" id="PF00441">
    <property type="entry name" value="Acyl-CoA_dh_1"/>
    <property type="match status" value="1"/>
</dbReference>
<dbReference type="STRING" id="574376.BAMA_19160"/>
<dbReference type="InterPro" id="IPR013786">
    <property type="entry name" value="AcylCoA_DH/ox_N"/>
</dbReference>
<dbReference type="FunFam" id="1.20.140.10:FF:000001">
    <property type="entry name" value="Acyl-CoA dehydrogenase"/>
    <property type="match status" value="1"/>
</dbReference>
<feature type="domain" description="Acyl-CoA oxidase/dehydrogenase middle" evidence="8">
    <location>
        <begin position="125"/>
        <end position="223"/>
    </location>
</feature>
<dbReference type="InterPro" id="IPR006091">
    <property type="entry name" value="Acyl-CoA_Oxase/DH_mid-dom"/>
</dbReference>
<dbReference type="InterPro" id="IPR009075">
    <property type="entry name" value="AcylCo_DH/oxidase_C"/>
</dbReference>
<dbReference type="SUPFAM" id="SSF56645">
    <property type="entry name" value="Acyl-CoA dehydrogenase NM domain-like"/>
    <property type="match status" value="1"/>
</dbReference>
<evidence type="ECO:0000256" key="1">
    <source>
        <dbReference type="ARBA" id="ARBA00001974"/>
    </source>
</evidence>
<dbReference type="InterPro" id="IPR046373">
    <property type="entry name" value="Acyl-CoA_Oxase/DH_mid-dom_sf"/>
</dbReference>
<keyword evidence="3 6" id="KW-0285">Flavoprotein</keyword>
<dbReference type="OrthoDB" id="9802447at2"/>
<dbReference type="Gene3D" id="2.40.110.10">
    <property type="entry name" value="Butyryl-CoA Dehydrogenase, subunit A, domain 2"/>
    <property type="match status" value="1"/>
</dbReference>
<evidence type="ECO:0000313" key="10">
    <source>
        <dbReference type="EMBL" id="KEK19895.1"/>
    </source>
</evidence>
<dbReference type="Pfam" id="PF02771">
    <property type="entry name" value="Acyl-CoA_dh_N"/>
    <property type="match status" value="1"/>
</dbReference>
<comment type="caution">
    <text evidence="10">The sequence shown here is derived from an EMBL/GenBank/DDBJ whole genome shotgun (WGS) entry which is preliminary data.</text>
</comment>
<dbReference type="FunFam" id="2.40.110.10:FF:000002">
    <property type="entry name" value="Acyl-CoA dehydrogenase fadE12"/>
    <property type="match status" value="1"/>
</dbReference>
<dbReference type="Proteomes" id="UP000027822">
    <property type="component" value="Unassembled WGS sequence"/>
</dbReference>
<dbReference type="Gene3D" id="1.10.540.10">
    <property type="entry name" value="Acyl-CoA dehydrogenase/oxidase, N-terminal domain"/>
    <property type="match status" value="1"/>
</dbReference>
<evidence type="ECO:0000259" key="9">
    <source>
        <dbReference type="Pfam" id="PF02771"/>
    </source>
</evidence>
<dbReference type="AlphaFoldDB" id="A0A073K077"/>
<dbReference type="GO" id="GO:0050660">
    <property type="term" value="F:flavin adenine dinucleotide binding"/>
    <property type="evidence" value="ECO:0007669"/>
    <property type="project" value="InterPro"/>
</dbReference>
<gene>
    <name evidence="10" type="ORF">BAMA_19160</name>
</gene>
<comment type="similarity">
    <text evidence="2 6">Belongs to the acyl-CoA dehydrogenase family.</text>
</comment>
<evidence type="ECO:0000313" key="11">
    <source>
        <dbReference type="Proteomes" id="UP000027822"/>
    </source>
</evidence>
<feature type="domain" description="Acyl-CoA dehydrogenase/oxidase C-terminal" evidence="7">
    <location>
        <begin position="235"/>
        <end position="383"/>
    </location>
</feature>
<organism evidence="10 11">
    <name type="scientific">Bacillus manliponensis</name>
    <dbReference type="NCBI Taxonomy" id="574376"/>
    <lineage>
        <taxon>Bacteria</taxon>
        <taxon>Bacillati</taxon>
        <taxon>Bacillota</taxon>
        <taxon>Bacilli</taxon>
        <taxon>Bacillales</taxon>
        <taxon>Bacillaceae</taxon>
        <taxon>Bacillus</taxon>
        <taxon>Bacillus cereus group</taxon>
    </lineage>
</organism>
<dbReference type="PROSITE" id="PS00073">
    <property type="entry name" value="ACYL_COA_DH_2"/>
    <property type="match status" value="1"/>
</dbReference>